<keyword evidence="8" id="KW-0433">Leucine-rich repeat</keyword>
<gene>
    <name evidence="23" type="ordered locus">MTR_4g011860</name>
</gene>
<evidence type="ECO:0000256" key="14">
    <source>
        <dbReference type="ARBA" id="ARBA00023136"/>
    </source>
</evidence>
<feature type="signal peptide" evidence="20">
    <location>
        <begin position="1"/>
        <end position="19"/>
    </location>
</feature>
<feature type="chain" id="PRO_5014499617" evidence="20">
    <location>
        <begin position="20"/>
        <end position="1101"/>
    </location>
</feature>
<dbReference type="PROSITE" id="PS51257">
    <property type="entry name" value="PROKAR_LIPOPROTEIN"/>
    <property type="match status" value="1"/>
</dbReference>
<dbReference type="Proteomes" id="UP000002051">
    <property type="component" value="Chromosome 4"/>
</dbReference>
<evidence type="ECO:0000256" key="12">
    <source>
        <dbReference type="ARBA" id="ARBA00022821"/>
    </source>
</evidence>
<comment type="similarity">
    <text evidence="18">Belongs to the polygalacturonase-inhibiting protein family.</text>
</comment>
<dbReference type="EnsemblPlants" id="KEH28762">
    <property type="protein sequence ID" value="KEH28762"/>
    <property type="gene ID" value="MTR_4g011860"/>
</dbReference>
<comment type="similarity">
    <text evidence="4">Belongs to the RLP family.</text>
</comment>
<dbReference type="Pfam" id="PF23598">
    <property type="entry name" value="LRR_14"/>
    <property type="match status" value="1"/>
</dbReference>
<dbReference type="InterPro" id="IPR003591">
    <property type="entry name" value="Leu-rich_rpt_typical-subtyp"/>
</dbReference>
<dbReference type="FunFam" id="3.80.10.10:FF:000111">
    <property type="entry name" value="LRR receptor-like serine/threonine-protein kinase ERECTA"/>
    <property type="match status" value="1"/>
</dbReference>
<proteinExistence type="inferred from homology"/>
<evidence type="ECO:0000259" key="22">
    <source>
        <dbReference type="Pfam" id="PF23598"/>
    </source>
</evidence>
<dbReference type="AlphaFoldDB" id="A0A072UGF0"/>
<evidence type="ECO:0000256" key="6">
    <source>
        <dbReference type="ARBA" id="ARBA00022512"/>
    </source>
</evidence>
<dbReference type="Gene3D" id="3.80.10.10">
    <property type="entry name" value="Ribonuclease Inhibitor"/>
    <property type="match status" value="5"/>
</dbReference>
<feature type="transmembrane region" description="Helical" evidence="19">
    <location>
        <begin position="1075"/>
        <end position="1095"/>
    </location>
</feature>
<keyword evidence="9 19" id="KW-0812">Transmembrane</keyword>
<dbReference type="FunFam" id="3.80.10.10:FF:000041">
    <property type="entry name" value="LRR receptor-like serine/threonine-protein kinase ERECTA"/>
    <property type="match status" value="1"/>
</dbReference>
<reference evidence="23 25" key="2">
    <citation type="journal article" date="2014" name="BMC Genomics">
        <title>An improved genome release (version Mt4.0) for the model legume Medicago truncatula.</title>
        <authorList>
            <person name="Tang H."/>
            <person name="Krishnakumar V."/>
            <person name="Bidwell S."/>
            <person name="Rosen B."/>
            <person name="Chan A."/>
            <person name="Zhou S."/>
            <person name="Gentzbittel L."/>
            <person name="Childs K.L."/>
            <person name="Yandell M."/>
            <person name="Gundlach H."/>
            <person name="Mayer K.F."/>
            <person name="Schwartz D.C."/>
            <person name="Town C.D."/>
        </authorList>
    </citation>
    <scope>GENOME REANNOTATION</scope>
    <source>
        <strain evidence="23">A17</strain>
        <strain evidence="24 25">cv. Jemalong A17</strain>
    </source>
</reference>
<reference evidence="23 25" key="1">
    <citation type="journal article" date="2011" name="Nature">
        <title>The Medicago genome provides insight into the evolution of rhizobial symbioses.</title>
        <authorList>
            <person name="Young N.D."/>
            <person name="Debelle F."/>
            <person name="Oldroyd G.E."/>
            <person name="Geurts R."/>
            <person name="Cannon S.B."/>
            <person name="Udvardi M.K."/>
            <person name="Benedito V.A."/>
            <person name="Mayer K.F."/>
            <person name="Gouzy J."/>
            <person name="Schoof H."/>
            <person name="Van de Peer Y."/>
            <person name="Proost S."/>
            <person name="Cook D.R."/>
            <person name="Meyers B.C."/>
            <person name="Spannagl M."/>
            <person name="Cheung F."/>
            <person name="De Mita S."/>
            <person name="Krishnakumar V."/>
            <person name="Gundlach H."/>
            <person name="Zhou S."/>
            <person name="Mudge J."/>
            <person name="Bharti A.K."/>
            <person name="Murray J.D."/>
            <person name="Naoumkina M.A."/>
            <person name="Rosen B."/>
            <person name="Silverstein K.A."/>
            <person name="Tang H."/>
            <person name="Rombauts S."/>
            <person name="Zhao P.X."/>
            <person name="Zhou P."/>
            <person name="Barbe V."/>
            <person name="Bardou P."/>
            <person name="Bechner M."/>
            <person name="Bellec A."/>
            <person name="Berger A."/>
            <person name="Berges H."/>
            <person name="Bidwell S."/>
            <person name="Bisseling T."/>
            <person name="Choisne N."/>
            <person name="Couloux A."/>
            <person name="Denny R."/>
            <person name="Deshpande S."/>
            <person name="Dai X."/>
            <person name="Doyle J.J."/>
            <person name="Dudez A.M."/>
            <person name="Farmer A.D."/>
            <person name="Fouteau S."/>
            <person name="Franken C."/>
            <person name="Gibelin C."/>
            <person name="Gish J."/>
            <person name="Goldstein S."/>
            <person name="Gonzalez A.J."/>
            <person name="Green P.J."/>
            <person name="Hallab A."/>
            <person name="Hartog M."/>
            <person name="Hua A."/>
            <person name="Humphray S.J."/>
            <person name="Jeong D.H."/>
            <person name="Jing Y."/>
            <person name="Jocker A."/>
            <person name="Kenton S.M."/>
            <person name="Kim D.J."/>
            <person name="Klee K."/>
            <person name="Lai H."/>
            <person name="Lang C."/>
            <person name="Lin S."/>
            <person name="Macmil S.L."/>
            <person name="Magdelenat G."/>
            <person name="Matthews L."/>
            <person name="McCorrison J."/>
            <person name="Monaghan E.L."/>
            <person name="Mun J.H."/>
            <person name="Najar F.Z."/>
            <person name="Nicholson C."/>
            <person name="Noirot C."/>
            <person name="O'Bleness M."/>
            <person name="Paule C.R."/>
            <person name="Poulain J."/>
            <person name="Prion F."/>
            <person name="Qin B."/>
            <person name="Qu C."/>
            <person name="Retzel E.F."/>
            <person name="Riddle C."/>
            <person name="Sallet E."/>
            <person name="Samain S."/>
            <person name="Samson N."/>
            <person name="Sanders I."/>
            <person name="Saurat O."/>
            <person name="Scarpelli C."/>
            <person name="Schiex T."/>
            <person name="Segurens B."/>
            <person name="Severin A.J."/>
            <person name="Sherrier D.J."/>
            <person name="Shi R."/>
            <person name="Sims S."/>
            <person name="Singer S.R."/>
            <person name="Sinharoy S."/>
            <person name="Sterck L."/>
            <person name="Viollet A."/>
            <person name="Wang B.B."/>
            <person name="Wang K."/>
            <person name="Wang M."/>
            <person name="Wang X."/>
            <person name="Warfsmann J."/>
            <person name="Weissenbach J."/>
            <person name="White D.D."/>
            <person name="White J.D."/>
            <person name="Wiley G.B."/>
            <person name="Wincker P."/>
            <person name="Xing Y."/>
            <person name="Yang L."/>
            <person name="Yao Z."/>
            <person name="Ying F."/>
            <person name="Zhai J."/>
            <person name="Zhou L."/>
            <person name="Zuber A."/>
            <person name="Denarie J."/>
            <person name="Dixon R.A."/>
            <person name="May G.D."/>
            <person name="Schwartz D.C."/>
            <person name="Rogers J."/>
            <person name="Quetier F."/>
            <person name="Town C.D."/>
            <person name="Roe B.A."/>
        </authorList>
    </citation>
    <scope>NUCLEOTIDE SEQUENCE [LARGE SCALE GENOMIC DNA]</scope>
    <source>
        <strain evidence="23">A17</strain>
        <strain evidence="24 25">cv. Jemalong A17</strain>
    </source>
</reference>
<evidence type="ECO:0000256" key="4">
    <source>
        <dbReference type="ARBA" id="ARBA00009592"/>
    </source>
</evidence>
<keyword evidence="5" id="KW-1003">Cell membrane</keyword>
<dbReference type="InterPro" id="IPR032675">
    <property type="entry name" value="LRR_dom_sf"/>
</dbReference>
<dbReference type="GO" id="GO:0016301">
    <property type="term" value="F:kinase activity"/>
    <property type="evidence" value="ECO:0007669"/>
    <property type="project" value="UniProtKB-KW"/>
</dbReference>
<dbReference type="PANTHER" id="PTHR48063:SF98">
    <property type="entry name" value="LRR RECEPTOR-LIKE SERINE_THREONINE-PROTEIN KINASE FLS2"/>
    <property type="match status" value="1"/>
</dbReference>
<keyword evidence="13 19" id="KW-1133">Transmembrane helix</keyword>
<evidence type="ECO:0000256" key="9">
    <source>
        <dbReference type="ARBA" id="ARBA00022692"/>
    </source>
</evidence>
<evidence type="ECO:0000256" key="17">
    <source>
        <dbReference type="ARBA" id="ARBA00023180"/>
    </source>
</evidence>
<comment type="subcellular location">
    <subcellularLocation>
        <location evidence="3">Cell membrane</location>
        <topology evidence="3">Single-pass type I membrane protein</topology>
    </subcellularLocation>
    <subcellularLocation>
        <location evidence="1">Membrane</location>
        <topology evidence="1">Peripheral membrane protein</topology>
    </subcellularLocation>
    <subcellularLocation>
        <location evidence="2">Secreted</location>
        <location evidence="2">Cell wall</location>
    </subcellularLocation>
</comment>
<dbReference type="InterPro" id="IPR046956">
    <property type="entry name" value="RLP23-like"/>
</dbReference>
<dbReference type="Pfam" id="PF08263">
    <property type="entry name" value="LRRNT_2"/>
    <property type="match status" value="1"/>
</dbReference>
<name>A0A072UGF0_MEDTR</name>
<dbReference type="PANTHER" id="PTHR48063">
    <property type="entry name" value="LRR RECEPTOR-LIKE KINASE"/>
    <property type="match status" value="1"/>
</dbReference>
<keyword evidence="14 19" id="KW-0472">Membrane</keyword>
<dbReference type="InterPro" id="IPR013210">
    <property type="entry name" value="LRR_N_plant-typ"/>
</dbReference>
<protein>
    <submittedName>
        <fullName evidence="23">Leucine-rich receptor-like kinase family protein</fullName>
    </submittedName>
</protein>
<keyword evidence="25" id="KW-1185">Reference proteome</keyword>
<dbReference type="FunFam" id="3.80.10.10:FF:001347">
    <property type="entry name" value="LRR receptor-like serine/threonine-protein kinase GSO2"/>
    <property type="match status" value="1"/>
</dbReference>
<evidence type="ECO:0000256" key="2">
    <source>
        <dbReference type="ARBA" id="ARBA00004191"/>
    </source>
</evidence>
<evidence type="ECO:0000256" key="1">
    <source>
        <dbReference type="ARBA" id="ARBA00004170"/>
    </source>
</evidence>
<keyword evidence="16 23" id="KW-0675">Receptor</keyword>
<feature type="domain" description="Disease resistance R13L4/SHOC-2-like LRR" evidence="22">
    <location>
        <begin position="117"/>
        <end position="366"/>
    </location>
</feature>
<dbReference type="Pfam" id="PF00560">
    <property type="entry name" value="LRR_1"/>
    <property type="match status" value="8"/>
</dbReference>
<feature type="domain" description="Leucine-rich repeat-containing N-terminal plant-type" evidence="21">
    <location>
        <begin position="24"/>
        <end position="63"/>
    </location>
</feature>
<evidence type="ECO:0000256" key="5">
    <source>
        <dbReference type="ARBA" id="ARBA00022475"/>
    </source>
</evidence>
<keyword evidence="12" id="KW-0611">Plant defense</keyword>
<keyword evidence="6" id="KW-0134">Cell wall</keyword>
<keyword evidence="10 20" id="KW-0732">Signal</keyword>
<dbReference type="EMBL" id="CM001220">
    <property type="protein sequence ID" value="KEH28762.1"/>
    <property type="molecule type" value="Genomic_DNA"/>
</dbReference>
<keyword evidence="15" id="KW-1015">Disulfide bond</keyword>
<feature type="transmembrane region" description="Helical" evidence="19">
    <location>
        <begin position="1021"/>
        <end position="1043"/>
    </location>
</feature>
<dbReference type="GO" id="GO:0005886">
    <property type="term" value="C:plasma membrane"/>
    <property type="evidence" value="ECO:0007669"/>
    <property type="project" value="UniProtKB-SubCell"/>
</dbReference>
<organism evidence="23 25">
    <name type="scientific">Medicago truncatula</name>
    <name type="common">Barrel medic</name>
    <name type="synonym">Medicago tribuloides</name>
    <dbReference type="NCBI Taxonomy" id="3880"/>
    <lineage>
        <taxon>Eukaryota</taxon>
        <taxon>Viridiplantae</taxon>
        <taxon>Streptophyta</taxon>
        <taxon>Embryophyta</taxon>
        <taxon>Tracheophyta</taxon>
        <taxon>Spermatophyta</taxon>
        <taxon>Magnoliopsida</taxon>
        <taxon>eudicotyledons</taxon>
        <taxon>Gunneridae</taxon>
        <taxon>Pentapetalae</taxon>
        <taxon>rosids</taxon>
        <taxon>fabids</taxon>
        <taxon>Fabales</taxon>
        <taxon>Fabaceae</taxon>
        <taxon>Papilionoideae</taxon>
        <taxon>50 kb inversion clade</taxon>
        <taxon>NPAAA clade</taxon>
        <taxon>Hologalegina</taxon>
        <taxon>IRL clade</taxon>
        <taxon>Trifolieae</taxon>
        <taxon>Medicago</taxon>
    </lineage>
</organism>
<evidence type="ECO:0000256" key="16">
    <source>
        <dbReference type="ARBA" id="ARBA00023170"/>
    </source>
</evidence>
<evidence type="ECO:0000256" key="19">
    <source>
        <dbReference type="SAM" id="Phobius"/>
    </source>
</evidence>
<evidence type="ECO:0000259" key="21">
    <source>
        <dbReference type="Pfam" id="PF08263"/>
    </source>
</evidence>
<dbReference type="PROSITE" id="PS51450">
    <property type="entry name" value="LRR"/>
    <property type="match status" value="1"/>
</dbReference>
<dbReference type="PRINTS" id="PR00019">
    <property type="entry name" value="LEURICHRPT"/>
</dbReference>
<evidence type="ECO:0000313" key="24">
    <source>
        <dbReference type="EnsemblPlants" id="KEH28762"/>
    </source>
</evidence>
<evidence type="ECO:0000313" key="23">
    <source>
        <dbReference type="EMBL" id="KEH28762.1"/>
    </source>
</evidence>
<sequence length="1101" mass="123091">MLKLVGAIFVMLNVASVSGSCIEKERQALLELKSGLVLDNTYLLPSWDSKSDDCCAWEGIGCSNETGHVEILDLNGDQFGPFVGDINETLIELRHLKYLNLSWNLFSNSYFPELFGSLRNLRFLDLQGSFDGGRIPKDLARLSHLQYLDLSDNGLEGTIPHQLGNLSHLQYLDLSSNDLAGTVLRPLGSLSKLQELHLGYNQGLKVYFGGEWLSNLTLLTHLDLSRLPNLNSSHVWLQMIGKLPKIQELKLSGCVLSDLYLLSLSRSLLNFSTSLAILDLSQNAFSSSKIFEWVFNATTNLIELDLSYNIFKGTIPYDFGNRRNNLERLDLSGNVLHGGSSMESFSDICSLNSLKLDSNNLNEDISTILLKLAGCARYSLQDLSLHHNQITGTLPNLTIFPSLITIDISNNILSGKVPDGIPKSLESLIIKSNSLEGGIPKSFGSLCSLRSLDLSSNKLSEDLSVMLHNLSVGCAKNSLKELYLASNQIVGTVPDMSGFSSLENLFLYENLLNGTILKNSTFPYRLVNLYLDSNDLHGVITDSHFGNMSMLKYLSLSSNSLALKFSENWVPPFQLSTIYLRSCTLGPSFPKWLRSQKYLQRVEISNAGISDVVPVWFWTQATNIRFTNISYNNLTGTIPNMLIRFSTGCQVIMDSNQFEGSIPLFFRSATLLQLSNNKFSETHLFLCANTAVDRLLILDLSKNQLSRKLPDCWNHLKALEFLDLSDNTLSGVVPSSMGSLLKIKVLILRNNSLTGKLPFSLKNCTELIMLDLGDNRFSGPIPYWLGQQLQMLSLRKNHFNGSLPQSLCDITNIQLLDLSENNLSGRIFKCLKNFSAMSQNVSPNKTIVSVFVYYKGTLVYEGYDLIALLMWKGAERQFKNNKLILRSIDLSSNQLIGNIPEEIGNLMELVSLNLSNNNLNGKITSKIGRLTSLEFLDLSRNHFSGLIPPSLAQIDRLSLLNLSDNYLSGRIPIGTQLQSFNASNYEGNVDLCGKPLDKICPGDDEVVPEKPESSPEDKKPIYLSVALGFITGFWGLWGSFLLWKTWRHAYVLFLDNIIDTMYVFMVLNATKFRRWLRGLLVNFSFPSFTLAFIYCSQKFKP</sequence>
<accession>A0A072UGF0</accession>
<dbReference type="SMART" id="SM00369">
    <property type="entry name" value="LRR_TYP"/>
    <property type="match status" value="7"/>
</dbReference>
<dbReference type="FunFam" id="3.80.10.10:FF:000400">
    <property type="entry name" value="Nuclear pore complex protein NUP107"/>
    <property type="match status" value="1"/>
</dbReference>
<keyword evidence="23" id="KW-0808">Transferase</keyword>
<dbReference type="SUPFAM" id="SSF52058">
    <property type="entry name" value="L domain-like"/>
    <property type="match status" value="3"/>
</dbReference>
<dbReference type="OrthoDB" id="1432377at2759"/>
<keyword evidence="23" id="KW-0418">Kinase</keyword>
<evidence type="ECO:0000313" key="25">
    <source>
        <dbReference type="Proteomes" id="UP000002051"/>
    </source>
</evidence>
<evidence type="ECO:0000256" key="20">
    <source>
        <dbReference type="SAM" id="SignalP"/>
    </source>
</evidence>
<evidence type="ECO:0000256" key="3">
    <source>
        <dbReference type="ARBA" id="ARBA00004251"/>
    </source>
</evidence>
<evidence type="ECO:0000256" key="15">
    <source>
        <dbReference type="ARBA" id="ARBA00023157"/>
    </source>
</evidence>
<evidence type="ECO:0000256" key="7">
    <source>
        <dbReference type="ARBA" id="ARBA00022525"/>
    </source>
</evidence>
<evidence type="ECO:0000256" key="18">
    <source>
        <dbReference type="ARBA" id="ARBA00038043"/>
    </source>
</evidence>
<keyword evidence="7" id="KW-0964">Secreted</keyword>
<evidence type="ECO:0000256" key="10">
    <source>
        <dbReference type="ARBA" id="ARBA00022729"/>
    </source>
</evidence>
<evidence type="ECO:0000256" key="13">
    <source>
        <dbReference type="ARBA" id="ARBA00022989"/>
    </source>
</evidence>
<evidence type="ECO:0000256" key="11">
    <source>
        <dbReference type="ARBA" id="ARBA00022737"/>
    </source>
</evidence>
<dbReference type="InterPro" id="IPR001611">
    <property type="entry name" value="Leu-rich_rpt"/>
</dbReference>
<dbReference type="SMART" id="SM00365">
    <property type="entry name" value="LRR_SD22"/>
    <property type="match status" value="6"/>
</dbReference>
<reference evidence="24" key="3">
    <citation type="submission" date="2015-04" db="UniProtKB">
        <authorList>
            <consortium name="EnsemblPlants"/>
        </authorList>
    </citation>
    <scope>IDENTIFICATION</scope>
    <source>
        <strain evidence="24">cv. Jemalong A17</strain>
    </source>
</reference>
<dbReference type="InterPro" id="IPR055414">
    <property type="entry name" value="LRR_R13L4/SHOC2-like"/>
</dbReference>
<dbReference type="HOGENOM" id="CLU_000288_18_3_1"/>
<keyword evidence="11" id="KW-0677">Repeat</keyword>
<evidence type="ECO:0000256" key="8">
    <source>
        <dbReference type="ARBA" id="ARBA00022614"/>
    </source>
</evidence>
<keyword evidence="17" id="KW-0325">Glycoprotein</keyword>
<dbReference type="GO" id="GO:0006952">
    <property type="term" value="P:defense response"/>
    <property type="evidence" value="ECO:0007669"/>
    <property type="project" value="UniProtKB-KW"/>
</dbReference>